<gene>
    <name evidence="1" type="ORF">FXF36_02160</name>
</gene>
<evidence type="ECO:0000313" key="1">
    <source>
        <dbReference type="EMBL" id="QFJ53757.1"/>
    </source>
</evidence>
<dbReference type="EMBL" id="CP043028">
    <property type="protein sequence ID" value="QFJ53757.1"/>
    <property type="molecule type" value="Genomic_DNA"/>
</dbReference>
<dbReference type="AlphaFoldDB" id="A0A5P6VMG8"/>
<reference evidence="2" key="1">
    <citation type="submission" date="2019-08" db="EMBL/GenBank/DDBJ databases">
        <title>Complete Genome Sequence of the Polysaccharide-Degrading Rumen Bacterium Pseudobutyrivibrio xylanivorans MA3014.</title>
        <authorList>
            <person name="Palevich N."/>
            <person name="Maclean P.H."/>
            <person name="Kelly W.J."/>
            <person name="Leahy S.C."/>
            <person name="Rakonjac J."/>
            <person name="Attwood G.T."/>
        </authorList>
    </citation>
    <scope>NUCLEOTIDE SEQUENCE [LARGE SCALE GENOMIC DNA]</scope>
    <source>
        <strain evidence="2">MA3014</strain>
    </source>
</reference>
<evidence type="ECO:0008006" key="3">
    <source>
        <dbReference type="Google" id="ProtNLM"/>
    </source>
</evidence>
<sequence length="96" mass="10986">MREAVRNDISFSQMDRETAELMSEFASLELPKKNKEGEYDMCKAVEELKEEGREEGRVEMLVSLVKDGLLNIEEAAKRAHMTVTDFEKLVNTSESN</sequence>
<dbReference type="Proteomes" id="UP000327030">
    <property type="component" value="Chromosome 1"/>
</dbReference>
<name>A0A5P6VMG8_PSEXY</name>
<evidence type="ECO:0000313" key="2">
    <source>
        <dbReference type="Proteomes" id="UP000327030"/>
    </source>
</evidence>
<accession>A0A5P6VMG8</accession>
<organism evidence="1 2">
    <name type="scientific">Pseudobutyrivibrio xylanivorans</name>
    <dbReference type="NCBI Taxonomy" id="185007"/>
    <lineage>
        <taxon>Bacteria</taxon>
        <taxon>Bacillati</taxon>
        <taxon>Bacillota</taxon>
        <taxon>Clostridia</taxon>
        <taxon>Lachnospirales</taxon>
        <taxon>Lachnospiraceae</taxon>
        <taxon>Pseudobutyrivibrio</taxon>
    </lineage>
</organism>
<protein>
    <recommendedName>
        <fullName evidence="3">Rpn family recombination-promoting nuclease/putative transposase</fullName>
    </recommendedName>
</protein>
<proteinExistence type="predicted"/>
<dbReference type="KEGG" id="pxv:FXF36_02160"/>